<feature type="domain" description="CAP-Gly" evidence="3">
    <location>
        <begin position="48"/>
        <end position="94"/>
    </location>
</feature>
<feature type="coiled-coil region" evidence="1">
    <location>
        <begin position="367"/>
        <end position="654"/>
    </location>
</feature>
<evidence type="ECO:0000256" key="2">
    <source>
        <dbReference type="SAM" id="MobiDB-lite"/>
    </source>
</evidence>
<comment type="caution">
    <text evidence="4">The sequence shown here is derived from an EMBL/GenBank/DDBJ whole genome shotgun (WGS) entry which is preliminary data.</text>
</comment>
<reference evidence="4" key="1">
    <citation type="journal article" date="2021" name="Open Biol.">
        <title>Shared evolutionary footprints suggest mitochondrial oxidative damage underlies multiple complex I losses in fungi.</title>
        <authorList>
            <person name="Schikora-Tamarit M.A."/>
            <person name="Marcet-Houben M."/>
            <person name="Nosek J."/>
            <person name="Gabaldon T."/>
        </authorList>
    </citation>
    <scope>NUCLEOTIDE SEQUENCE</scope>
    <source>
        <strain evidence="4">CBS6341</strain>
    </source>
</reference>
<feature type="compositionally biased region" description="Polar residues" evidence="2">
    <location>
        <begin position="133"/>
        <end position="142"/>
    </location>
</feature>
<dbReference type="AlphaFoldDB" id="A0A9P8PJE6"/>
<feature type="compositionally biased region" description="Low complexity" evidence="2">
    <location>
        <begin position="143"/>
        <end position="155"/>
    </location>
</feature>
<feature type="coiled-coil region" evidence="1">
    <location>
        <begin position="840"/>
        <end position="896"/>
    </location>
</feature>
<dbReference type="SMART" id="SM01052">
    <property type="entry name" value="CAP_GLY"/>
    <property type="match status" value="1"/>
</dbReference>
<dbReference type="Proteomes" id="UP000769528">
    <property type="component" value="Unassembled WGS sequence"/>
</dbReference>
<keyword evidence="1" id="KW-0175">Coiled coil</keyword>
<dbReference type="EMBL" id="JAEUBF010001099">
    <property type="protein sequence ID" value="KAH3672922.1"/>
    <property type="molecule type" value="Genomic_DNA"/>
</dbReference>
<accession>A0A9P8PJE6</accession>
<dbReference type="PROSITE" id="PS50245">
    <property type="entry name" value="CAP_GLY_2"/>
    <property type="match status" value="1"/>
</dbReference>
<evidence type="ECO:0000313" key="4">
    <source>
        <dbReference type="EMBL" id="KAH3672922.1"/>
    </source>
</evidence>
<dbReference type="Gene3D" id="2.30.30.190">
    <property type="entry name" value="CAP Gly-rich-like domain"/>
    <property type="match status" value="1"/>
</dbReference>
<protein>
    <recommendedName>
        <fullName evidence="3">CAP-Gly domain-containing protein</fullName>
    </recommendedName>
</protein>
<dbReference type="OrthoDB" id="2130750at2759"/>
<keyword evidence="5" id="KW-1185">Reference proteome</keyword>
<evidence type="ECO:0000313" key="5">
    <source>
        <dbReference type="Proteomes" id="UP000769528"/>
    </source>
</evidence>
<organism evidence="4 5">
    <name type="scientific">Wickerhamomyces mucosus</name>
    <dbReference type="NCBI Taxonomy" id="1378264"/>
    <lineage>
        <taxon>Eukaryota</taxon>
        <taxon>Fungi</taxon>
        <taxon>Dikarya</taxon>
        <taxon>Ascomycota</taxon>
        <taxon>Saccharomycotina</taxon>
        <taxon>Saccharomycetes</taxon>
        <taxon>Phaffomycetales</taxon>
        <taxon>Wickerhamomycetaceae</taxon>
        <taxon>Wickerhamomyces</taxon>
    </lineage>
</organism>
<dbReference type="InterPro" id="IPR036859">
    <property type="entry name" value="CAP-Gly_dom_sf"/>
</dbReference>
<evidence type="ECO:0000259" key="3">
    <source>
        <dbReference type="PROSITE" id="PS50245"/>
    </source>
</evidence>
<reference evidence="4" key="2">
    <citation type="submission" date="2021-01" db="EMBL/GenBank/DDBJ databases">
        <authorList>
            <person name="Schikora-Tamarit M.A."/>
        </authorList>
    </citation>
    <scope>NUCLEOTIDE SEQUENCE</scope>
    <source>
        <strain evidence="4">CBS6341</strain>
    </source>
</reference>
<proteinExistence type="predicted"/>
<feature type="region of interest" description="Disordered" evidence="2">
    <location>
        <begin position="110"/>
        <end position="194"/>
    </location>
</feature>
<feature type="compositionally biased region" description="Polar residues" evidence="2">
    <location>
        <begin position="115"/>
        <end position="125"/>
    </location>
</feature>
<dbReference type="Pfam" id="PF01302">
    <property type="entry name" value="CAP_GLY"/>
    <property type="match status" value="1"/>
</dbReference>
<name>A0A9P8PJE6_9ASCO</name>
<dbReference type="InterPro" id="IPR000938">
    <property type="entry name" value="CAP-Gly_domain"/>
</dbReference>
<dbReference type="SUPFAM" id="SSF74924">
    <property type="entry name" value="Cap-Gly domain"/>
    <property type="match status" value="1"/>
</dbReference>
<evidence type="ECO:0000256" key="1">
    <source>
        <dbReference type="SAM" id="Coils"/>
    </source>
</evidence>
<feature type="region of interest" description="Disordered" evidence="2">
    <location>
        <begin position="323"/>
        <end position="343"/>
    </location>
</feature>
<feature type="compositionally biased region" description="Polar residues" evidence="2">
    <location>
        <begin position="165"/>
        <end position="190"/>
    </location>
</feature>
<feature type="coiled-coil region" evidence="1">
    <location>
        <begin position="681"/>
        <end position="805"/>
    </location>
</feature>
<gene>
    <name evidence="4" type="ORF">WICMUC_003976</name>
</gene>
<sequence>MRRYSEIPNTPTPLTKSWNVPPSLNSDIKIGSILILKNTGKAILKFVGEVDGKKGRFAGIELLGESSRLGKNNGDVNGVFYFRTSTSDSGLFMTYDKLLNSIESIESPVSKRLSRISTNSTNGFSPSAVRHSMTPSLTPSVKSNNSNTNGNGNNNVYSGTKRKPSSSSLRGSNTNAPFSPVSQSSTSIPKSQLEKELQKLSSTKIIIENERDILARQSETLRGEINNLTNRLQENELLVEELKSKFSNSQSLLQNANDRARIAETKLSKQRALYEEQRSELLEVIDQVETQVNDNEALYITELKKLQEELDQKQSILKNMNSRQKDMEEQLKKHKNSLQDPNNEQVESLLSEVETLKLTNSTQSKAIVQLRDDLKKSDQRLIDINRETLSLKEYYLKETEESQEKNIKKNQIIENLNLQLEEKDNKIKELVEQIDSSVQTNESDLSEKIEEQNHENAKLLEELNKLKEASSDSNDLKILNKQIKNLNFELEMKDYSISELKETIKSLTENQQSKAIESNNIPDSTEKQNDDEILKLKKELHSIKENIKSQEKIEEELKEKDIQISELNKKLNQLTESNKYTDELNAYELQIKSKDGKISQLENDLKKLTIKLEDQSNSEVEEYQDQISALQGKISKLEEKLSEDTQAKDELQVLEYKLVSKDEIIEDLKKKIIQYDYTEANDSKGQELERLQDALKTKETDLNNLQGKVDNLEVENRKLSKLNISLAEKENIMDDLKLKIKKLEEEKFKVSSSIELNPKSILDKEELIAQQKDEIEMFKSSYERLTKSKDETEAARLELEKLLAASKESLEAFEIKDKEEKEVKSRDNTSKIIDEFATIKQNLESLLEEKTLDNELLREELDQLKFNSIDSQQDEVKELKTELTNLKKLNNSTTNSELNHQIHLLQKELESRPTAKEVKELRSELELIEDLRKVEARAREKEIFELNEKLAKAKLNFSNNTTSNKPLLGIDTFKRSSHSPLSTLSINRPQVISQVIDGELQIHIPEKTIDPANGRKLWCGLCEREGHDSIDCPFENDVF</sequence>